<organism evidence="11 12">
    <name type="scientific">Paenibacillus rhizosphaerae</name>
    <dbReference type="NCBI Taxonomy" id="297318"/>
    <lineage>
        <taxon>Bacteria</taxon>
        <taxon>Bacillati</taxon>
        <taxon>Bacillota</taxon>
        <taxon>Bacilli</taxon>
        <taxon>Bacillales</taxon>
        <taxon>Paenibacillaceae</taxon>
        <taxon>Paenibacillus</taxon>
    </lineage>
</organism>
<dbReference type="GO" id="GO:0000160">
    <property type="term" value="P:phosphorelay signal transduction system"/>
    <property type="evidence" value="ECO:0007669"/>
    <property type="project" value="UniProtKB-KW"/>
</dbReference>
<dbReference type="SMART" id="SM00448">
    <property type="entry name" value="REC"/>
    <property type="match status" value="1"/>
</dbReference>
<dbReference type="PROSITE" id="PS01124">
    <property type="entry name" value="HTH_ARAC_FAMILY_2"/>
    <property type="match status" value="1"/>
</dbReference>
<dbReference type="STRING" id="297318.BK138_21640"/>
<evidence type="ECO:0000256" key="8">
    <source>
        <dbReference type="PROSITE-ProRule" id="PRU00169"/>
    </source>
</evidence>
<keyword evidence="3 8" id="KW-0597">Phosphoprotein</keyword>
<dbReference type="EMBL" id="MRTP01000006">
    <property type="protein sequence ID" value="OMF52679.1"/>
    <property type="molecule type" value="Genomic_DNA"/>
</dbReference>
<evidence type="ECO:0000256" key="3">
    <source>
        <dbReference type="ARBA" id="ARBA00022553"/>
    </source>
</evidence>
<evidence type="ECO:0000256" key="6">
    <source>
        <dbReference type="ARBA" id="ARBA00023125"/>
    </source>
</evidence>
<proteinExistence type="predicted"/>
<dbReference type="PROSITE" id="PS50110">
    <property type="entry name" value="RESPONSE_REGULATORY"/>
    <property type="match status" value="1"/>
</dbReference>
<evidence type="ECO:0000313" key="12">
    <source>
        <dbReference type="Proteomes" id="UP000187172"/>
    </source>
</evidence>
<dbReference type="PANTHER" id="PTHR42713:SF3">
    <property type="entry name" value="TRANSCRIPTIONAL REGULATORY PROTEIN HPTR"/>
    <property type="match status" value="1"/>
</dbReference>
<dbReference type="AlphaFoldDB" id="A0A1R1ELM6"/>
<dbReference type="PANTHER" id="PTHR42713">
    <property type="entry name" value="HISTIDINE KINASE-RELATED"/>
    <property type="match status" value="1"/>
</dbReference>
<keyword evidence="5" id="KW-0805">Transcription regulation</keyword>
<dbReference type="PROSITE" id="PS00041">
    <property type="entry name" value="HTH_ARAC_FAMILY_1"/>
    <property type="match status" value="1"/>
</dbReference>
<dbReference type="GO" id="GO:0043565">
    <property type="term" value="F:sequence-specific DNA binding"/>
    <property type="evidence" value="ECO:0007669"/>
    <property type="project" value="InterPro"/>
</dbReference>
<dbReference type="GO" id="GO:0003700">
    <property type="term" value="F:DNA-binding transcription factor activity"/>
    <property type="evidence" value="ECO:0007669"/>
    <property type="project" value="InterPro"/>
</dbReference>
<dbReference type="GO" id="GO:0005737">
    <property type="term" value="C:cytoplasm"/>
    <property type="evidence" value="ECO:0007669"/>
    <property type="project" value="UniProtKB-SubCell"/>
</dbReference>
<keyword evidence="6 11" id="KW-0238">DNA-binding</keyword>
<sequence>MKVLIVDDEKHVREAIKLLGEWERHGITDILEAADGKSATEMIEEHAPQIVMTDMRMPRMDGTQLMEWLSGSHSGIKTIVISGYDDFDLVRHAIRHGGMDYILKPVDPAALNEALAKAAAACREEELKRRQSSRQSIEMNRMRPHYADKLLSDLIGGHGRREEILQQLREEYGLPEHIDRCAAAVISTAQLDDELLEKFARMKQLLYFTLTNIGNELLSAKRKGFAFHHLANPEEIVLLLWDDSMPLSSLLEDIHRGIDATLHRSVHIGAGSFQPFPEGLARSYQEAHRALWQRSLQDPAAWLHTLSAAGPAAPRPLRLSAHEEQFRLAALSGSREQISAAVDGWMQAVRQLDRVTPEQLVQWNAEWDWMLKQWMDQGAEAAAPSPDKDALLELPRSLPLDKHGRLSYDLWTSQYEGRLTAASRILTQKHSRENHIIHDIAAYLESHYAEDISLQEMAARFFLSREYISRRFKQEFQVNLSDFLARIRIEKAKLLLHNPQLRISQIAEMVGYQDEKYFSKVFKKQEGRTPNEFRKDLAAQTH</sequence>
<comment type="subcellular location">
    <subcellularLocation>
        <location evidence="1">Cytoplasm</location>
    </subcellularLocation>
</comment>
<keyword evidence="7" id="KW-0804">Transcription</keyword>
<dbReference type="Pfam" id="PF12833">
    <property type="entry name" value="HTH_18"/>
    <property type="match status" value="1"/>
</dbReference>
<dbReference type="InterPro" id="IPR041522">
    <property type="entry name" value="CdaR_GGDEF"/>
</dbReference>
<keyword evidence="4" id="KW-0902">Two-component regulatory system</keyword>
<dbReference type="PRINTS" id="PR00032">
    <property type="entry name" value="HTHARAC"/>
</dbReference>
<accession>A0A1R1ELM6</accession>
<feature type="domain" description="HTH araC/xylS-type" evidence="9">
    <location>
        <begin position="438"/>
        <end position="536"/>
    </location>
</feature>
<feature type="modified residue" description="4-aspartylphosphate" evidence="8">
    <location>
        <position position="54"/>
    </location>
</feature>
<keyword evidence="12" id="KW-1185">Reference proteome</keyword>
<dbReference type="InterPro" id="IPR051552">
    <property type="entry name" value="HptR"/>
</dbReference>
<dbReference type="InterPro" id="IPR018060">
    <property type="entry name" value="HTH_AraC"/>
</dbReference>
<evidence type="ECO:0000313" key="11">
    <source>
        <dbReference type="EMBL" id="OMF52679.1"/>
    </source>
</evidence>
<comment type="caution">
    <text evidence="11">The sequence shown here is derived from an EMBL/GenBank/DDBJ whole genome shotgun (WGS) entry which is preliminary data.</text>
</comment>
<feature type="domain" description="Response regulatory" evidence="10">
    <location>
        <begin position="2"/>
        <end position="119"/>
    </location>
</feature>
<keyword evidence="2" id="KW-0963">Cytoplasm</keyword>
<dbReference type="InterPro" id="IPR011006">
    <property type="entry name" value="CheY-like_superfamily"/>
</dbReference>
<dbReference type="Pfam" id="PF17853">
    <property type="entry name" value="GGDEF_2"/>
    <property type="match status" value="1"/>
</dbReference>
<protein>
    <submittedName>
        <fullName evidence="11">DNA-binding response regulator</fullName>
    </submittedName>
</protein>
<evidence type="ECO:0000259" key="9">
    <source>
        <dbReference type="PROSITE" id="PS01124"/>
    </source>
</evidence>
<evidence type="ECO:0000256" key="4">
    <source>
        <dbReference type="ARBA" id="ARBA00023012"/>
    </source>
</evidence>
<evidence type="ECO:0000259" key="10">
    <source>
        <dbReference type="PROSITE" id="PS50110"/>
    </source>
</evidence>
<dbReference type="SUPFAM" id="SSF46689">
    <property type="entry name" value="Homeodomain-like"/>
    <property type="match status" value="2"/>
</dbReference>
<dbReference type="CDD" id="cd17536">
    <property type="entry name" value="REC_YesN-like"/>
    <property type="match status" value="1"/>
</dbReference>
<evidence type="ECO:0000256" key="1">
    <source>
        <dbReference type="ARBA" id="ARBA00004496"/>
    </source>
</evidence>
<dbReference type="SUPFAM" id="SSF52172">
    <property type="entry name" value="CheY-like"/>
    <property type="match status" value="1"/>
</dbReference>
<dbReference type="Proteomes" id="UP000187172">
    <property type="component" value="Unassembled WGS sequence"/>
</dbReference>
<name>A0A1R1ELM6_9BACL</name>
<evidence type="ECO:0000256" key="7">
    <source>
        <dbReference type="ARBA" id="ARBA00023163"/>
    </source>
</evidence>
<dbReference type="SMART" id="SM00342">
    <property type="entry name" value="HTH_ARAC"/>
    <property type="match status" value="1"/>
</dbReference>
<gene>
    <name evidence="11" type="ORF">BK138_21640</name>
</gene>
<evidence type="ECO:0000256" key="2">
    <source>
        <dbReference type="ARBA" id="ARBA00022490"/>
    </source>
</evidence>
<dbReference type="InterPro" id="IPR001789">
    <property type="entry name" value="Sig_transdc_resp-reg_receiver"/>
</dbReference>
<evidence type="ECO:0000256" key="5">
    <source>
        <dbReference type="ARBA" id="ARBA00023015"/>
    </source>
</evidence>
<dbReference type="RefSeq" id="WP_076172852.1">
    <property type="nucleotide sequence ID" value="NZ_MRTP01000006.1"/>
</dbReference>
<dbReference type="InterPro" id="IPR018062">
    <property type="entry name" value="HTH_AraC-typ_CS"/>
</dbReference>
<dbReference type="Gene3D" id="1.10.10.60">
    <property type="entry name" value="Homeodomain-like"/>
    <property type="match status" value="2"/>
</dbReference>
<dbReference type="InterPro" id="IPR020449">
    <property type="entry name" value="Tscrpt_reg_AraC-type_HTH"/>
</dbReference>
<dbReference type="Pfam" id="PF00072">
    <property type="entry name" value="Response_reg"/>
    <property type="match status" value="1"/>
</dbReference>
<reference evidence="11 12" key="1">
    <citation type="submission" date="2016-11" db="EMBL/GenBank/DDBJ databases">
        <title>Paenibacillus species isolates.</title>
        <authorList>
            <person name="Beno S.M."/>
        </authorList>
    </citation>
    <scope>NUCLEOTIDE SEQUENCE [LARGE SCALE GENOMIC DNA]</scope>
    <source>
        <strain evidence="11 12">FSL R5-0378</strain>
    </source>
</reference>
<dbReference type="InterPro" id="IPR009057">
    <property type="entry name" value="Homeodomain-like_sf"/>
</dbReference>
<dbReference type="Gene3D" id="3.40.50.2300">
    <property type="match status" value="1"/>
</dbReference>